<organism evidence="12 13">
    <name type="scientific">Zancudomyces culisetae</name>
    <name type="common">Gut fungus</name>
    <name type="synonym">Smittium culisetae</name>
    <dbReference type="NCBI Taxonomy" id="1213189"/>
    <lineage>
        <taxon>Eukaryota</taxon>
        <taxon>Fungi</taxon>
        <taxon>Fungi incertae sedis</taxon>
        <taxon>Zoopagomycota</taxon>
        <taxon>Kickxellomycotina</taxon>
        <taxon>Harpellomycetes</taxon>
        <taxon>Harpellales</taxon>
        <taxon>Legeriomycetaceae</taxon>
        <taxon>Zancudomyces</taxon>
    </lineage>
</organism>
<evidence type="ECO:0000256" key="7">
    <source>
        <dbReference type="ARBA" id="ARBA00022801"/>
    </source>
</evidence>
<sequence>MFTKEITSYLARINLNLCVNRGHEDDILMGMEQYLKLENAIDRFSTPSDNKSDLKLESFSARGNNKTVIVPLISDKRLNFHGDVELGTPGQKFRVVFDTGSSDFWVPSVHCTSLPCMLHKRFDPKLSPTFVDLNNRFTISYGTGEMIGKLANDRLKIGDVELHNQDFGVSIHEGPFFGKMNFDGVFGLGYPGISKSQGKQPFYRMVKDGEIDSPKFSFWIDRVVEHGKQCAEVVLGGVNPERFTGPITYAPTHDKRYWRLPLADIKLGNKSIFINANLGIVDTGTTLVVLPARDSETINKYIGAGEFNERLGVYSIDCDPRNRKTVTFSLGGVKLNIKPENYIFKLASGRCVSAFSSSQNSGDVFFVLLWKRTGNSVNRDMRAILIGKDMGSRPGVFEGVAYHI</sequence>
<dbReference type="Gene3D" id="2.40.70.10">
    <property type="entry name" value="Acid Proteases"/>
    <property type="match status" value="2"/>
</dbReference>
<keyword evidence="6 10" id="KW-0064">Aspartyl protease</keyword>
<evidence type="ECO:0000256" key="3">
    <source>
        <dbReference type="ARBA" id="ARBA00013205"/>
    </source>
</evidence>
<evidence type="ECO:0000313" key="12">
    <source>
        <dbReference type="EMBL" id="OMH83913.1"/>
    </source>
</evidence>
<feature type="domain" description="Peptidase A1" evidence="11">
    <location>
        <begin position="80"/>
        <end position="383"/>
    </location>
</feature>
<name>A0A1R1PSN9_ZANCU</name>
<dbReference type="PANTHER" id="PTHR47966:SF51">
    <property type="entry name" value="BETA-SITE APP-CLEAVING ENZYME, ISOFORM A-RELATED"/>
    <property type="match status" value="1"/>
</dbReference>
<evidence type="ECO:0000256" key="9">
    <source>
        <dbReference type="PIRSR" id="PIRSR601461-2"/>
    </source>
</evidence>
<feature type="active site" evidence="8">
    <location>
        <position position="282"/>
    </location>
</feature>
<evidence type="ECO:0000256" key="2">
    <source>
        <dbReference type="ARBA" id="ARBA00007447"/>
    </source>
</evidence>
<evidence type="ECO:0000259" key="11">
    <source>
        <dbReference type="PROSITE" id="PS51767"/>
    </source>
</evidence>
<keyword evidence="13" id="KW-1185">Reference proteome</keyword>
<reference evidence="13" key="1">
    <citation type="submission" date="2017-01" db="EMBL/GenBank/DDBJ databases">
        <authorList>
            <person name="Wang Y."/>
            <person name="White M."/>
            <person name="Kvist S."/>
            <person name="Moncalvo J.-M."/>
        </authorList>
    </citation>
    <scope>NUCLEOTIDE SEQUENCE [LARGE SCALE GENOMIC DNA]</scope>
    <source>
        <strain evidence="13">COL-18-3</strain>
    </source>
</reference>
<dbReference type="InterPro" id="IPR001461">
    <property type="entry name" value="Aspartic_peptidase_A1"/>
</dbReference>
<dbReference type="PROSITE" id="PS00141">
    <property type="entry name" value="ASP_PROTEASE"/>
    <property type="match status" value="2"/>
</dbReference>
<comment type="caution">
    <text evidence="12">The sequence shown here is derived from an EMBL/GenBank/DDBJ whole genome shotgun (WGS) entry which is preliminary data.</text>
</comment>
<dbReference type="Proteomes" id="UP000188320">
    <property type="component" value="Unassembled WGS sequence"/>
</dbReference>
<evidence type="ECO:0000256" key="10">
    <source>
        <dbReference type="RuleBase" id="RU000454"/>
    </source>
</evidence>
<dbReference type="OrthoDB" id="15189at2759"/>
<keyword evidence="4 10" id="KW-0645">Protease</keyword>
<dbReference type="PANTHER" id="PTHR47966">
    <property type="entry name" value="BETA-SITE APP-CLEAVING ENZYME, ISOFORM A-RELATED"/>
    <property type="match status" value="1"/>
</dbReference>
<dbReference type="EC" id="3.4.23.21" evidence="3"/>
<protein>
    <recommendedName>
        <fullName evidence="3">rhizopuspepsin</fullName>
        <ecNumber evidence="3">3.4.23.21</ecNumber>
    </recommendedName>
</protein>
<dbReference type="InterPro" id="IPR033121">
    <property type="entry name" value="PEPTIDASE_A1"/>
</dbReference>
<comment type="similarity">
    <text evidence="2 10">Belongs to the peptidase A1 family.</text>
</comment>
<evidence type="ECO:0000256" key="4">
    <source>
        <dbReference type="ARBA" id="ARBA00022670"/>
    </source>
</evidence>
<evidence type="ECO:0000256" key="8">
    <source>
        <dbReference type="PIRSR" id="PIRSR601461-1"/>
    </source>
</evidence>
<accession>A0A1R1PSN9</accession>
<dbReference type="PROSITE" id="PS51767">
    <property type="entry name" value="PEPTIDASE_A1"/>
    <property type="match status" value="1"/>
</dbReference>
<dbReference type="AlphaFoldDB" id="A0A1R1PSN9"/>
<keyword evidence="9" id="KW-1015">Disulfide bond</keyword>
<evidence type="ECO:0000313" key="13">
    <source>
        <dbReference type="Proteomes" id="UP000188320"/>
    </source>
</evidence>
<dbReference type="FunFam" id="2.40.70.10:FF:000115">
    <property type="entry name" value="Lysosomal aspartic protease"/>
    <property type="match status" value="1"/>
</dbReference>
<comment type="catalytic activity">
    <reaction evidence="1">
        <text>Hydrolysis of proteins with broad specificity similar to that of pepsin A, preferring hydrophobic residues at P1 and P1'. Clots milk and activates trypsinogen. Does not cleave 4-Gln-|-His-5, but does cleave 10-His-|-Leu-11 and 12-Val-|-Glu-13 in B chain of insulin.</text>
        <dbReference type="EC" id="3.4.23.21"/>
    </reaction>
</comment>
<dbReference type="PRINTS" id="PR00792">
    <property type="entry name" value="PEPSIN"/>
</dbReference>
<dbReference type="GO" id="GO:0004190">
    <property type="term" value="F:aspartic-type endopeptidase activity"/>
    <property type="evidence" value="ECO:0007669"/>
    <property type="project" value="UniProtKB-KW"/>
</dbReference>
<keyword evidence="7 10" id="KW-0378">Hydrolase</keyword>
<dbReference type="SUPFAM" id="SSF50630">
    <property type="entry name" value="Acid proteases"/>
    <property type="match status" value="1"/>
</dbReference>
<feature type="active site" evidence="8">
    <location>
        <position position="98"/>
    </location>
</feature>
<evidence type="ECO:0000256" key="6">
    <source>
        <dbReference type="ARBA" id="ARBA00022750"/>
    </source>
</evidence>
<dbReference type="EMBL" id="LSSK01000289">
    <property type="protein sequence ID" value="OMH83913.1"/>
    <property type="molecule type" value="Genomic_DNA"/>
</dbReference>
<dbReference type="Pfam" id="PF00026">
    <property type="entry name" value="Asp"/>
    <property type="match status" value="1"/>
</dbReference>
<dbReference type="InterPro" id="IPR021109">
    <property type="entry name" value="Peptidase_aspartic_dom_sf"/>
</dbReference>
<evidence type="ECO:0000256" key="1">
    <source>
        <dbReference type="ARBA" id="ARBA00001130"/>
    </source>
</evidence>
<dbReference type="InterPro" id="IPR001969">
    <property type="entry name" value="Aspartic_peptidase_AS"/>
</dbReference>
<gene>
    <name evidence="12" type="ORF">AX774_g2577</name>
</gene>
<keyword evidence="5" id="KW-0732">Signal</keyword>
<evidence type="ECO:0000256" key="5">
    <source>
        <dbReference type="ARBA" id="ARBA00022729"/>
    </source>
</evidence>
<dbReference type="GO" id="GO:0006508">
    <property type="term" value="P:proteolysis"/>
    <property type="evidence" value="ECO:0007669"/>
    <property type="project" value="UniProtKB-KW"/>
</dbReference>
<proteinExistence type="inferred from homology"/>
<feature type="disulfide bond" evidence="9">
    <location>
        <begin position="111"/>
        <end position="116"/>
    </location>
</feature>